<evidence type="ECO:0000256" key="10">
    <source>
        <dbReference type="ARBA" id="ARBA00022840"/>
    </source>
</evidence>
<evidence type="ECO:0000256" key="8">
    <source>
        <dbReference type="ARBA" id="ARBA00022695"/>
    </source>
</evidence>
<keyword evidence="8 14" id="KW-0548">Nucleotidyltransferase</keyword>
<gene>
    <name evidence="14" type="primary">ywlC_2</name>
    <name evidence="14" type="ORF">SDC9_05199</name>
</gene>
<evidence type="ECO:0000256" key="9">
    <source>
        <dbReference type="ARBA" id="ARBA00022741"/>
    </source>
</evidence>
<dbReference type="GO" id="GO:0061710">
    <property type="term" value="F:L-threonylcarbamoyladenylate synthase"/>
    <property type="evidence" value="ECO:0007669"/>
    <property type="project" value="UniProtKB-EC"/>
</dbReference>
<dbReference type="SUPFAM" id="SSF55821">
    <property type="entry name" value="YrdC/RibB"/>
    <property type="match status" value="1"/>
</dbReference>
<keyword evidence="5" id="KW-0963">Cytoplasm</keyword>
<evidence type="ECO:0000256" key="4">
    <source>
        <dbReference type="ARBA" id="ARBA00015492"/>
    </source>
</evidence>
<dbReference type="Pfam" id="PF01300">
    <property type="entry name" value="Sua5_yciO_yrdC"/>
    <property type="match status" value="1"/>
</dbReference>
<dbReference type="Pfam" id="PF03481">
    <property type="entry name" value="Sua5_C"/>
    <property type="match status" value="1"/>
</dbReference>
<reference evidence="14" key="1">
    <citation type="submission" date="2019-08" db="EMBL/GenBank/DDBJ databases">
        <authorList>
            <person name="Kucharzyk K."/>
            <person name="Murdoch R.W."/>
            <person name="Higgins S."/>
            <person name="Loffler F."/>
        </authorList>
    </citation>
    <scope>NUCLEOTIDE SEQUENCE</scope>
</reference>
<dbReference type="InterPro" id="IPR005145">
    <property type="entry name" value="Sua5_C"/>
</dbReference>
<dbReference type="InterPro" id="IPR006070">
    <property type="entry name" value="Sua5-like_dom"/>
</dbReference>
<dbReference type="GO" id="GO:0000049">
    <property type="term" value="F:tRNA binding"/>
    <property type="evidence" value="ECO:0007669"/>
    <property type="project" value="TreeGrafter"/>
</dbReference>
<dbReference type="FunFam" id="3.90.870.10:FF:000009">
    <property type="entry name" value="Threonylcarbamoyl-AMP synthase, putative"/>
    <property type="match status" value="1"/>
</dbReference>
<evidence type="ECO:0000256" key="7">
    <source>
        <dbReference type="ARBA" id="ARBA00022694"/>
    </source>
</evidence>
<dbReference type="PANTHER" id="PTHR17490:SF16">
    <property type="entry name" value="THREONYLCARBAMOYL-AMP SYNTHASE"/>
    <property type="match status" value="1"/>
</dbReference>
<evidence type="ECO:0000313" key="14">
    <source>
        <dbReference type="EMBL" id="MPL59644.1"/>
    </source>
</evidence>
<dbReference type="PANTHER" id="PTHR17490">
    <property type="entry name" value="SUA5"/>
    <property type="match status" value="1"/>
</dbReference>
<keyword evidence="6 14" id="KW-0808">Transferase</keyword>
<comment type="similarity">
    <text evidence="2">Belongs to the SUA5 family.</text>
</comment>
<evidence type="ECO:0000256" key="6">
    <source>
        <dbReference type="ARBA" id="ARBA00022679"/>
    </source>
</evidence>
<dbReference type="InterPro" id="IPR010923">
    <property type="entry name" value="T(6)A37_SUA5"/>
</dbReference>
<proteinExistence type="inferred from homology"/>
<dbReference type="EC" id="2.7.7.87" evidence="3"/>
<dbReference type="PIRSF" id="PIRSF004930">
    <property type="entry name" value="Tln_factor_SUA5"/>
    <property type="match status" value="1"/>
</dbReference>
<evidence type="ECO:0000256" key="11">
    <source>
        <dbReference type="ARBA" id="ARBA00029774"/>
    </source>
</evidence>
<name>A0A644SYB9_9ZZZZ</name>
<dbReference type="PROSITE" id="PS51163">
    <property type="entry name" value="YRDC"/>
    <property type="match status" value="1"/>
</dbReference>
<accession>A0A644SYB9</accession>
<dbReference type="InterPro" id="IPR017945">
    <property type="entry name" value="DHBP_synth_RibB-like_a/b_dom"/>
</dbReference>
<dbReference type="GO" id="GO:0006450">
    <property type="term" value="P:regulation of translational fidelity"/>
    <property type="evidence" value="ECO:0007669"/>
    <property type="project" value="TreeGrafter"/>
</dbReference>
<dbReference type="NCBIfam" id="TIGR00057">
    <property type="entry name" value="L-threonylcarbamoyladenylate synthase"/>
    <property type="match status" value="1"/>
</dbReference>
<keyword evidence="7" id="KW-0819">tRNA processing</keyword>
<dbReference type="AlphaFoldDB" id="A0A644SYB9"/>
<comment type="caution">
    <text evidence="14">The sequence shown here is derived from an EMBL/GenBank/DDBJ whole genome shotgun (WGS) entry which is preliminary data.</text>
</comment>
<evidence type="ECO:0000256" key="3">
    <source>
        <dbReference type="ARBA" id="ARBA00012584"/>
    </source>
</evidence>
<dbReference type="InterPro" id="IPR038385">
    <property type="entry name" value="Sua5/YwlC_C"/>
</dbReference>
<dbReference type="GO" id="GO:0003725">
    <property type="term" value="F:double-stranded RNA binding"/>
    <property type="evidence" value="ECO:0007669"/>
    <property type="project" value="InterPro"/>
</dbReference>
<dbReference type="GO" id="GO:0005524">
    <property type="term" value="F:ATP binding"/>
    <property type="evidence" value="ECO:0007669"/>
    <property type="project" value="UniProtKB-KW"/>
</dbReference>
<dbReference type="EMBL" id="VSSQ01000010">
    <property type="protein sequence ID" value="MPL59644.1"/>
    <property type="molecule type" value="Genomic_DNA"/>
</dbReference>
<dbReference type="Gene3D" id="3.90.870.10">
    <property type="entry name" value="DHBP synthase"/>
    <property type="match status" value="1"/>
</dbReference>
<dbReference type="GO" id="GO:0005737">
    <property type="term" value="C:cytoplasm"/>
    <property type="evidence" value="ECO:0007669"/>
    <property type="project" value="UniProtKB-SubCell"/>
</dbReference>
<sequence>MEHSVNERAGPPVLSSAPVIATICPMELLDSSDKSLKLAGQAIAAGKLVVIPTETVYGLGADAFNPDAVARVFEAKRRPSFDPLIVHIARLDQIDRLVSKFTSKARLLAENLWPGPLTLVLPKRSEVPGIVTSGLDTVAVRFPSQVLARKIIEYSGTVVAAPSANPFGYVSPTTAHHVARSLGDRVDFIVDGGACEVGLESSVLDMAGPAPRLLRPGGMPLERIQELIGEVLLPQAPEKVVTSPGQLPSHYAPHAKLYLMERKKLHSAFGMIKNPDTTAFILFNAEARDEMTGIESFGKVEILSDKGDMREAASRLFALLNELDTQGIESIYAERVPDLGLGRAINDRLSRASYKAKLRLD</sequence>
<feature type="domain" description="YrdC-like" evidence="13">
    <location>
        <begin position="33"/>
        <end position="219"/>
    </location>
</feature>
<evidence type="ECO:0000256" key="12">
    <source>
        <dbReference type="ARBA" id="ARBA00048366"/>
    </source>
</evidence>
<evidence type="ECO:0000256" key="2">
    <source>
        <dbReference type="ARBA" id="ARBA00007663"/>
    </source>
</evidence>
<evidence type="ECO:0000259" key="13">
    <source>
        <dbReference type="PROSITE" id="PS51163"/>
    </source>
</evidence>
<evidence type="ECO:0000256" key="5">
    <source>
        <dbReference type="ARBA" id="ARBA00022490"/>
    </source>
</evidence>
<evidence type="ECO:0000256" key="1">
    <source>
        <dbReference type="ARBA" id="ARBA00004496"/>
    </source>
</evidence>
<protein>
    <recommendedName>
        <fullName evidence="4">Threonylcarbamoyl-AMP synthase</fullName>
        <ecNumber evidence="3">2.7.7.87</ecNumber>
    </recommendedName>
    <alternativeName>
        <fullName evidence="11">L-threonylcarbamoyladenylate synthase</fullName>
    </alternativeName>
</protein>
<dbReference type="InterPro" id="IPR050156">
    <property type="entry name" value="TC-AMP_synthase_SUA5"/>
</dbReference>
<comment type="catalytic activity">
    <reaction evidence="12">
        <text>L-threonine + hydrogencarbonate + ATP = L-threonylcarbamoyladenylate + diphosphate + H2O</text>
        <dbReference type="Rhea" id="RHEA:36407"/>
        <dbReference type="ChEBI" id="CHEBI:15377"/>
        <dbReference type="ChEBI" id="CHEBI:17544"/>
        <dbReference type="ChEBI" id="CHEBI:30616"/>
        <dbReference type="ChEBI" id="CHEBI:33019"/>
        <dbReference type="ChEBI" id="CHEBI:57926"/>
        <dbReference type="ChEBI" id="CHEBI:73682"/>
        <dbReference type="EC" id="2.7.7.87"/>
    </reaction>
</comment>
<organism evidence="14">
    <name type="scientific">bioreactor metagenome</name>
    <dbReference type="NCBI Taxonomy" id="1076179"/>
    <lineage>
        <taxon>unclassified sequences</taxon>
        <taxon>metagenomes</taxon>
        <taxon>ecological metagenomes</taxon>
    </lineage>
</organism>
<dbReference type="GO" id="GO:0008033">
    <property type="term" value="P:tRNA processing"/>
    <property type="evidence" value="ECO:0007669"/>
    <property type="project" value="UniProtKB-KW"/>
</dbReference>
<dbReference type="Gene3D" id="3.40.50.11030">
    <property type="entry name" value="Threonylcarbamoyl-AMP synthase, C-terminal domain"/>
    <property type="match status" value="1"/>
</dbReference>
<keyword evidence="10" id="KW-0067">ATP-binding</keyword>
<keyword evidence="9" id="KW-0547">Nucleotide-binding</keyword>
<comment type="subcellular location">
    <subcellularLocation>
        <location evidence="1">Cytoplasm</location>
    </subcellularLocation>
</comment>